<dbReference type="PROSITE" id="PS51318">
    <property type="entry name" value="TAT"/>
    <property type="match status" value="1"/>
</dbReference>
<dbReference type="PROSITE" id="PS00138">
    <property type="entry name" value="SUBTILASE_SER"/>
    <property type="match status" value="1"/>
</dbReference>
<dbReference type="InterPro" id="IPR050819">
    <property type="entry name" value="Tripeptidyl-peptidase_I"/>
</dbReference>
<feature type="chain" id="PRO_5046138797" evidence="4">
    <location>
        <begin position="32"/>
        <end position="403"/>
    </location>
</feature>
<evidence type="ECO:0000313" key="6">
    <source>
        <dbReference type="EMBL" id="GAA1751494.1"/>
    </source>
</evidence>
<evidence type="ECO:0000259" key="5">
    <source>
        <dbReference type="PROSITE" id="PS51695"/>
    </source>
</evidence>
<evidence type="ECO:0000256" key="1">
    <source>
        <dbReference type="ARBA" id="ARBA00022670"/>
    </source>
</evidence>
<dbReference type="Pfam" id="PF00082">
    <property type="entry name" value="Peptidase_S8"/>
    <property type="match status" value="1"/>
</dbReference>
<sequence>MNRMTIRRGLVALAGVTVAGTALIPALTASAAPAGAGTHTAAKPSGKPCSSETRAGYSRCMSRFHAGSGATPAKAMPSGLSPADLRSAYKLPATGANSTVAIIIAFDVPNAEKDLAVYRKTMGLPPCTTANGCFSKLNQRGERGNYPQPDGGWALEGSMDLDMVSAACPSCKILLIEADDNYNNNLAEATRTAWRKGATVTSHSYGGLETGYLWADRDAYEHKGTTAVASSGDYGFTSAAVPAAYRKVVAVGGTTLNKAPGTSRGWDEDVWGGSGSGCSAYVAKSPWQKDTHCQMRTIADVSAVADPATGVAVYDTYPNPFGLPPGWVVGGGTSASAPIIAGLIGLAGNGATYSSAQAYRTPSAFYDVVGGRNGPCGGDYLCNGLKGYDAPTGVGSPKGLGGL</sequence>
<evidence type="ECO:0000256" key="4">
    <source>
        <dbReference type="SAM" id="SignalP"/>
    </source>
</evidence>
<dbReference type="Gene3D" id="3.40.50.200">
    <property type="entry name" value="Peptidase S8/S53 domain"/>
    <property type="match status" value="1"/>
</dbReference>
<keyword evidence="2" id="KW-0378">Hydrolase</keyword>
<feature type="domain" description="Peptidase S53" evidence="5">
    <location>
        <begin position="79"/>
        <end position="403"/>
    </location>
</feature>
<keyword evidence="4" id="KW-0732">Signal</keyword>
<accession>A0ABP4WFG4</accession>
<keyword evidence="7" id="KW-1185">Reference proteome</keyword>
<dbReference type="InterPro" id="IPR000209">
    <property type="entry name" value="Peptidase_S8/S53_dom"/>
</dbReference>
<gene>
    <name evidence="6" type="ORF">GCM10009810_09750</name>
</gene>
<dbReference type="EMBL" id="BAAAPN010000025">
    <property type="protein sequence ID" value="GAA1751494.1"/>
    <property type="molecule type" value="Genomic_DNA"/>
</dbReference>
<evidence type="ECO:0000313" key="7">
    <source>
        <dbReference type="Proteomes" id="UP001501475"/>
    </source>
</evidence>
<dbReference type="PANTHER" id="PTHR14218">
    <property type="entry name" value="PROTEASE S8 TRIPEPTIDYL PEPTIDASE I CLN2"/>
    <property type="match status" value="1"/>
</dbReference>
<evidence type="ECO:0000256" key="2">
    <source>
        <dbReference type="ARBA" id="ARBA00022801"/>
    </source>
</evidence>
<reference evidence="7" key="1">
    <citation type="journal article" date="2019" name="Int. J. Syst. Evol. Microbiol.">
        <title>The Global Catalogue of Microorganisms (GCM) 10K type strain sequencing project: providing services to taxonomists for standard genome sequencing and annotation.</title>
        <authorList>
            <consortium name="The Broad Institute Genomics Platform"/>
            <consortium name="The Broad Institute Genome Sequencing Center for Infectious Disease"/>
            <person name="Wu L."/>
            <person name="Ma J."/>
        </authorList>
    </citation>
    <scope>NUCLEOTIDE SEQUENCE [LARGE SCALE GENOMIC DNA]</scope>
    <source>
        <strain evidence="7">JCM 15591</strain>
    </source>
</reference>
<dbReference type="SUPFAM" id="SSF52743">
    <property type="entry name" value="Subtilisin-like"/>
    <property type="match status" value="1"/>
</dbReference>
<dbReference type="PANTHER" id="PTHR14218:SF15">
    <property type="entry name" value="TRIPEPTIDYL-PEPTIDASE 1"/>
    <property type="match status" value="1"/>
</dbReference>
<organism evidence="6 7">
    <name type="scientific">Nostocoides vanveenii</name>
    <dbReference type="NCBI Taxonomy" id="330835"/>
    <lineage>
        <taxon>Bacteria</taxon>
        <taxon>Bacillati</taxon>
        <taxon>Actinomycetota</taxon>
        <taxon>Actinomycetes</taxon>
        <taxon>Micrococcales</taxon>
        <taxon>Intrasporangiaceae</taxon>
        <taxon>Nostocoides</taxon>
    </lineage>
</organism>
<proteinExistence type="predicted"/>
<dbReference type="Proteomes" id="UP001501475">
    <property type="component" value="Unassembled WGS sequence"/>
</dbReference>
<name>A0ABP4WFG4_9MICO</name>
<dbReference type="PROSITE" id="PS51695">
    <property type="entry name" value="SEDOLISIN"/>
    <property type="match status" value="1"/>
</dbReference>
<feature type="signal peptide" evidence="4">
    <location>
        <begin position="1"/>
        <end position="31"/>
    </location>
</feature>
<protein>
    <submittedName>
        <fullName evidence="6">S8 family serine peptidase</fullName>
    </submittedName>
</protein>
<dbReference type="CDD" id="cd04056">
    <property type="entry name" value="Peptidases_S53"/>
    <property type="match status" value="1"/>
</dbReference>
<keyword evidence="1" id="KW-0645">Protease</keyword>
<dbReference type="InterPro" id="IPR030400">
    <property type="entry name" value="Sedolisin_dom"/>
</dbReference>
<evidence type="ECO:0000256" key="3">
    <source>
        <dbReference type="ARBA" id="ARBA00022825"/>
    </source>
</evidence>
<keyword evidence="3" id="KW-0720">Serine protease</keyword>
<comment type="caution">
    <text evidence="6">The sequence shown here is derived from an EMBL/GenBank/DDBJ whole genome shotgun (WGS) entry which is preliminary data.</text>
</comment>
<dbReference type="InterPro" id="IPR006311">
    <property type="entry name" value="TAT_signal"/>
</dbReference>
<dbReference type="InterPro" id="IPR023828">
    <property type="entry name" value="Peptidase_S8_Ser-AS"/>
</dbReference>
<dbReference type="InterPro" id="IPR036852">
    <property type="entry name" value="Peptidase_S8/S53_dom_sf"/>
</dbReference>